<feature type="region of interest" description="Disordered" evidence="1">
    <location>
        <begin position="1"/>
        <end position="20"/>
    </location>
</feature>
<evidence type="ECO:0000259" key="2">
    <source>
        <dbReference type="PROSITE" id="PS50833"/>
    </source>
</evidence>
<evidence type="ECO:0000313" key="4">
    <source>
        <dbReference type="Proteomes" id="UP001630127"/>
    </source>
</evidence>
<dbReference type="PANTHER" id="PTHR22734:SF2">
    <property type="entry name" value="U3 SMALL NUCLEOLAR RIBONUCLEOPROTEIN PROTEIN IMP4"/>
    <property type="match status" value="1"/>
</dbReference>
<dbReference type="InterPro" id="IPR007109">
    <property type="entry name" value="Brix"/>
</dbReference>
<comment type="caution">
    <text evidence="3">The sequence shown here is derived from an EMBL/GenBank/DDBJ whole genome shotgun (WGS) entry which is preliminary data.</text>
</comment>
<accession>A0ABD3ALW5</accession>
<reference evidence="3 4" key="1">
    <citation type="submission" date="2024-11" db="EMBL/GenBank/DDBJ databases">
        <title>A near-complete genome assembly of Cinchona calisaya.</title>
        <authorList>
            <person name="Lian D.C."/>
            <person name="Zhao X.W."/>
            <person name="Wei L."/>
        </authorList>
    </citation>
    <scope>NUCLEOTIDE SEQUENCE [LARGE SCALE GENOMIC DNA]</scope>
    <source>
        <tissue evidence="3">Nenye</tissue>
    </source>
</reference>
<dbReference type="Proteomes" id="UP001630127">
    <property type="component" value="Unassembled WGS sequence"/>
</dbReference>
<dbReference type="PROSITE" id="PS50833">
    <property type="entry name" value="BRIX"/>
    <property type="match status" value="1"/>
</dbReference>
<name>A0ABD3ALW5_9GENT</name>
<keyword evidence="4" id="KW-1185">Reference proteome</keyword>
<gene>
    <name evidence="3" type="ORF">ACH5RR_005675</name>
</gene>
<dbReference type="EMBL" id="JBJUIK010000003">
    <property type="protein sequence ID" value="KAL3532154.1"/>
    <property type="molecule type" value="Genomic_DNA"/>
</dbReference>
<dbReference type="PANTHER" id="PTHR22734">
    <property type="entry name" value="U3 SMALL NUCLEOLAR RIBONUCLEOPROTEIN PROTEIN IMP4"/>
    <property type="match status" value="1"/>
</dbReference>
<dbReference type="Gene3D" id="3.40.50.10480">
    <property type="entry name" value="Probable brix-domain ribosomal biogenesis protein"/>
    <property type="match status" value="1"/>
</dbReference>
<evidence type="ECO:0000256" key="1">
    <source>
        <dbReference type="SAM" id="MobiDB-lite"/>
    </source>
</evidence>
<proteinExistence type="predicted"/>
<evidence type="ECO:0000313" key="3">
    <source>
        <dbReference type="EMBL" id="KAL3532154.1"/>
    </source>
</evidence>
<dbReference type="InterPro" id="IPR044281">
    <property type="entry name" value="IMP4/RPF1"/>
</dbReference>
<dbReference type="SUPFAM" id="SSF52954">
    <property type="entry name" value="Class II aaRS ABD-related"/>
    <property type="match status" value="1"/>
</dbReference>
<dbReference type="AlphaFoldDB" id="A0ABD3ALW5"/>
<organism evidence="3 4">
    <name type="scientific">Cinchona calisaya</name>
    <dbReference type="NCBI Taxonomy" id="153742"/>
    <lineage>
        <taxon>Eukaryota</taxon>
        <taxon>Viridiplantae</taxon>
        <taxon>Streptophyta</taxon>
        <taxon>Embryophyta</taxon>
        <taxon>Tracheophyta</taxon>
        <taxon>Spermatophyta</taxon>
        <taxon>Magnoliopsida</taxon>
        <taxon>eudicotyledons</taxon>
        <taxon>Gunneridae</taxon>
        <taxon>Pentapetalae</taxon>
        <taxon>asterids</taxon>
        <taxon>lamiids</taxon>
        <taxon>Gentianales</taxon>
        <taxon>Rubiaceae</taxon>
        <taxon>Cinchonoideae</taxon>
        <taxon>Cinchoneae</taxon>
        <taxon>Cinchona</taxon>
    </lineage>
</organism>
<feature type="domain" description="Brix" evidence="2">
    <location>
        <begin position="49"/>
        <end position="101"/>
    </location>
</feature>
<protein>
    <recommendedName>
        <fullName evidence="2">Brix domain-containing protein</fullName>
    </recommendedName>
</protein>
<sequence length="101" mass="11444">MKRLLFANKSTNSPLENKGKTAGVSLQSHIIVPRSTVDDEYINAMKRDPKILLTTSCDPSAPLTQFVKELKFVFPNTQRMNCGRQVISEIIETCRAHDFMM</sequence>